<comment type="caution">
    <text evidence="1">The sequence shown here is derived from an EMBL/GenBank/DDBJ whole genome shotgun (WGS) entry which is preliminary data.</text>
</comment>
<dbReference type="RefSeq" id="WP_226764628.1">
    <property type="nucleotide sequence ID" value="NZ_JAJAWG010000007.1"/>
</dbReference>
<keyword evidence="2" id="KW-1185">Reference proteome</keyword>
<dbReference type="Proteomes" id="UP001198034">
    <property type="component" value="Unassembled WGS sequence"/>
</dbReference>
<organism evidence="1 2">
    <name type="scientific">Deefgea salmonis</name>
    <dbReference type="NCBI Taxonomy" id="2875502"/>
    <lineage>
        <taxon>Bacteria</taxon>
        <taxon>Pseudomonadati</taxon>
        <taxon>Pseudomonadota</taxon>
        <taxon>Betaproteobacteria</taxon>
        <taxon>Neisseriales</taxon>
        <taxon>Chitinibacteraceae</taxon>
        <taxon>Deefgea</taxon>
    </lineage>
</organism>
<sequence>MDSQRARILFCSKQRHCFHRRKAKVFRCQQLVSELALLGVAVFAPQWTVGTAYLHCDAGDLAALRVAIEMLIRDVVIQDAVIRASMPKVRQRINNEYPSIIC</sequence>
<evidence type="ECO:0000313" key="1">
    <source>
        <dbReference type="EMBL" id="MCB5196893.1"/>
    </source>
</evidence>
<gene>
    <name evidence="1" type="ORF">LG219_11495</name>
</gene>
<proteinExistence type="predicted"/>
<accession>A0ABS8BMC9</accession>
<evidence type="ECO:0000313" key="2">
    <source>
        <dbReference type="Proteomes" id="UP001198034"/>
    </source>
</evidence>
<name>A0ABS8BMC9_9NEIS</name>
<protein>
    <submittedName>
        <fullName evidence="1">Uncharacterized protein</fullName>
    </submittedName>
</protein>
<reference evidence="1 2" key="1">
    <citation type="submission" date="2021-10" db="EMBL/GenBank/DDBJ databases">
        <authorList>
            <person name="Chen M."/>
        </authorList>
    </citation>
    <scope>NUCLEOTIDE SEQUENCE [LARGE SCALE GENOMIC DNA]</scope>
    <source>
        <strain evidence="1 2">H3-26</strain>
    </source>
</reference>
<dbReference type="EMBL" id="JAJAWG010000007">
    <property type="protein sequence ID" value="MCB5196893.1"/>
    <property type="molecule type" value="Genomic_DNA"/>
</dbReference>